<proteinExistence type="predicted"/>
<reference evidence="1" key="1">
    <citation type="submission" date="2021-08" db="EMBL/GenBank/DDBJ databases">
        <title>The first chromosome-level gecko genome reveals the dynamic sex chromosomes of Neotropical dwarf geckos (Sphaerodactylidae: Sphaerodactylus).</title>
        <authorList>
            <person name="Pinto B.J."/>
            <person name="Keating S.E."/>
            <person name="Gamble T."/>
        </authorList>
    </citation>
    <scope>NUCLEOTIDE SEQUENCE</scope>
    <source>
        <strain evidence="1">TG3544</strain>
    </source>
</reference>
<dbReference type="EMBL" id="CM037629">
    <property type="protein sequence ID" value="KAH7990087.1"/>
    <property type="molecule type" value="Genomic_DNA"/>
</dbReference>
<gene>
    <name evidence="1" type="ORF">K3G42_002014</name>
</gene>
<sequence>MTTTIPWFLWVLVQQISDYQLKKQKSEEPETEEKKSYKNENPDPHFKNGSSGCRADRVRGGDSQLRTAQPLAWGGGGGMSKKPGLYTSVVFFGGGGCFF</sequence>
<keyword evidence="2" id="KW-1185">Reference proteome</keyword>
<comment type="caution">
    <text evidence="1">The sequence shown here is derived from an EMBL/GenBank/DDBJ whole genome shotgun (WGS) entry which is preliminary data.</text>
</comment>
<accession>A0ACB8ECD1</accession>
<protein>
    <submittedName>
        <fullName evidence="1">Uncharacterized protein</fullName>
    </submittedName>
</protein>
<name>A0ACB8ECD1_9SAUR</name>
<evidence type="ECO:0000313" key="1">
    <source>
        <dbReference type="EMBL" id="KAH7990087.1"/>
    </source>
</evidence>
<dbReference type="Proteomes" id="UP000827872">
    <property type="component" value="Linkage Group LG16"/>
</dbReference>
<organism evidence="1 2">
    <name type="scientific">Sphaerodactylus townsendi</name>
    <dbReference type="NCBI Taxonomy" id="933632"/>
    <lineage>
        <taxon>Eukaryota</taxon>
        <taxon>Metazoa</taxon>
        <taxon>Chordata</taxon>
        <taxon>Craniata</taxon>
        <taxon>Vertebrata</taxon>
        <taxon>Euteleostomi</taxon>
        <taxon>Lepidosauria</taxon>
        <taxon>Squamata</taxon>
        <taxon>Bifurcata</taxon>
        <taxon>Gekkota</taxon>
        <taxon>Sphaerodactylidae</taxon>
        <taxon>Sphaerodactylus</taxon>
    </lineage>
</organism>
<evidence type="ECO:0000313" key="2">
    <source>
        <dbReference type="Proteomes" id="UP000827872"/>
    </source>
</evidence>